<protein>
    <submittedName>
        <fullName evidence="1">Polysialyltransferase family glycosyltransferase</fullName>
    </submittedName>
</protein>
<dbReference type="InterPro" id="IPR010866">
    <property type="entry name" value="A-2_8-polyST"/>
</dbReference>
<proteinExistence type="predicted"/>
<reference evidence="2" key="1">
    <citation type="journal article" date="2019" name="Int. J. Syst. Evol. Microbiol.">
        <title>The Global Catalogue of Microorganisms (GCM) 10K type strain sequencing project: providing services to taxonomists for standard genome sequencing and annotation.</title>
        <authorList>
            <consortium name="The Broad Institute Genomics Platform"/>
            <consortium name="The Broad Institute Genome Sequencing Center for Infectious Disease"/>
            <person name="Wu L."/>
            <person name="Ma J."/>
        </authorList>
    </citation>
    <scope>NUCLEOTIDE SEQUENCE [LARGE SCALE GENOMIC DNA]</scope>
    <source>
        <strain evidence="2">CCUG 42722</strain>
    </source>
</reference>
<evidence type="ECO:0000313" key="1">
    <source>
        <dbReference type="EMBL" id="MFC4632087.1"/>
    </source>
</evidence>
<accession>A0ABV9HPM4</accession>
<dbReference type="EMBL" id="JBHSFI010000011">
    <property type="protein sequence ID" value="MFC4632087.1"/>
    <property type="molecule type" value="Genomic_DNA"/>
</dbReference>
<dbReference type="Proteomes" id="UP001596011">
    <property type="component" value="Unassembled WGS sequence"/>
</dbReference>
<keyword evidence="2" id="KW-1185">Reference proteome</keyword>
<organism evidence="1 2">
    <name type="scientific">Promicromonospora alba</name>
    <dbReference type="NCBI Taxonomy" id="1616110"/>
    <lineage>
        <taxon>Bacteria</taxon>
        <taxon>Bacillati</taxon>
        <taxon>Actinomycetota</taxon>
        <taxon>Actinomycetes</taxon>
        <taxon>Micrococcales</taxon>
        <taxon>Promicromonosporaceae</taxon>
        <taxon>Promicromonospora</taxon>
    </lineage>
</organism>
<sequence>MDQLFVASTFTAAASMATAVDDGLYADAGTKVLMTTSSSPIPELGLGLAEQPGFDELARRFDRVVSLNEIIYPQHPLSWSPAEDIGRWRRTIAAAAGLREPFGITLQSFPVEPSTSILRVFQEGPVDVVSEGLMTYGPTRMPAMRRVAPRLRRLLYLDLAGGLDPVLLREHGVENVVLSSSGFRDVVAEYGKVTASASPGEERVDAILLGQQLSALGLLSQDEEQELHEKFLRVAAGLGYRQVVFKPHPSTPPAFAHRLPGLADELGVRLQVLDAPVPVEVLYDRLRPAAAIGCFSTGLSTAVEVYGMAGYAVGVDDVLERLPELQDSNRIQLAITDLRMNRVDVAPDGTLVERAPAEIDVQLLVDEIAHAMQPVRHPVSGDDQRLAEARALARKVRSRLRRDAGRVVRKASRRSKGAVRTANAVAKAVMFRPH</sequence>
<comment type="caution">
    <text evidence="1">The sequence shown here is derived from an EMBL/GenBank/DDBJ whole genome shotgun (WGS) entry which is preliminary data.</text>
</comment>
<evidence type="ECO:0000313" key="2">
    <source>
        <dbReference type="Proteomes" id="UP001596011"/>
    </source>
</evidence>
<dbReference type="RefSeq" id="WP_377142391.1">
    <property type="nucleotide sequence ID" value="NZ_JBHSFI010000011.1"/>
</dbReference>
<dbReference type="Pfam" id="PF07388">
    <property type="entry name" value="A-2_8-polyST"/>
    <property type="match status" value="1"/>
</dbReference>
<gene>
    <name evidence="1" type="ORF">ACFO6V_27850</name>
</gene>
<name>A0ABV9HPM4_9MICO</name>